<accession>A0A9P8S1U5</accession>
<name>A0A9P8S1U5_9EUKA</name>
<sequence>MLKLLMIATLLEICPRIFGPILFCSYMFIISTDQEHILPSIVLPRTPLRGLITIYYTMVTSQMKPPLRLCMLIITEITRETTIISPQDVIKGFEEVVIIGQNYARQGFQFLQDLENQKSSRCYPYIGSLNRTTVPQSVSE</sequence>
<evidence type="ECO:0000313" key="2">
    <source>
        <dbReference type="EMBL" id="KAH0577624.1"/>
    </source>
</evidence>
<evidence type="ECO:0000313" key="4">
    <source>
        <dbReference type="Proteomes" id="UP000018208"/>
    </source>
</evidence>
<evidence type="ECO:0000313" key="3">
    <source>
        <dbReference type="EMBL" id="KAH0577629.1"/>
    </source>
</evidence>
<organism evidence="2 4">
    <name type="scientific">Spironucleus salmonicida</name>
    <dbReference type="NCBI Taxonomy" id="348837"/>
    <lineage>
        <taxon>Eukaryota</taxon>
        <taxon>Metamonada</taxon>
        <taxon>Diplomonadida</taxon>
        <taxon>Hexamitidae</taxon>
        <taxon>Hexamitinae</taxon>
        <taxon>Spironucleus</taxon>
    </lineage>
</organism>
<reference evidence="2" key="1">
    <citation type="journal article" date="2014" name="PLoS Genet.">
        <title>The Genome of Spironucleus salmonicida Highlights a Fish Pathogen Adapted to Fluctuating Environments.</title>
        <authorList>
            <person name="Xu F."/>
            <person name="Jerlstrom-Hultqvist J."/>
            <person name="Einarsson E."/>
            <person name="Astvaldsson A."/>
            <person name="Svard S.G."/>
            <person name="Andersson J.O."/>
        </authorList>
    </citation>
    <scope>NUCLEOTIDE SEQUENCE</scope>
    <source>
        <strain evidence="2">ATCC 50377</strain>
    </source>
</reference>
<feature type="signal peptide" evidence="1">
    <location>
        <begin position="1"/>
        <end position="19"/>
    </location>
</feature>
<protein>
    <submittedName>
        <fullName evidence="2">Uncharacterized protein</fullName>
    </submittedName>
</protein>
<proteinExistence type="predicted"/>
<comment type="caution">
    <text evidence="2">The sequence shown here is derived from an EMBL/GenBank/DDBJ whole genome shotgun (WGS) entry which is preliminary data.</text>
</comment>
<evidence type="ECO:0000256" key="1">
    <source>
        <dbReference type="SAM" id="SignalP"/>
    </source>
</evidence>
<dbReference type="AlphaFoldDB" id="A0A9P8S1U5"/>
<reference evidence="2" key="2">
    <citation type="submission" date="2020-12" db="EMBL/GenBank/DDBJ databases">
        <title>New Spironucleus salmonicida genome in near-complete chromosomes.</title>
        <authorList>
            <person name="Xu F."/>
            <person name="Kurt Z."/>
            <person name="Jimenez-Gonzalez A."/>
            <person name="Astvaldsson A."/>
            <person name="Andersson J.O."/>
            <person name="Svard S.G."/>
        </authorList>
    </citation>
    <scope>NUCLEOTIDE SEQUENCE</scope>
    <source>
        <strain evidence="2">ATCC 50377</strain>
    </source>
</reference>
<keyword evidence="4" id="KW-1185">Reference proteome</keyword>
<dbReference type="Proteomes" id="UP000018208">
    <property type="component" value="Unassembled WGS sequence"/>
</dbReference>
<keyword evidence="1" id="KW-0732">Signal</keyword>
<dbReference type="GeneID" id="94295001"/>
<dbReference type="EMBL" id="AUWU02000001">
    <property type="protein sequence ID" value="KAH0577629.1"/>
    <property type="molecule type" value="Genomic_DNA"/>
</dbReference>
<dbReference type="RefSeq" id="XP_067768397.1">
    <property type="nucleotide sequence ID" value="XM_067904915.1"/>
</dbReference>
<dbReference type="KEGG" id="ssao:94295001"/>
<feature type="chain" id="PRO_5040099867" evidence="1">
    <location>
        <begin position="20"/>
        <end position="140"/>
    </location>
</feature>
<dbReference type="EMBL" id="AUWU02000001">
    <property type="protein sequence ID" value="KAH0577624.1"/>
    <property type="molecule type" value="Genomic_DNA"/>
</dbReference>
<gene>
    <name evidence="2" type="ORF">SS50377_20978</name>
    <name evidence="3" type="ORF">SS50377_20983</name>
</gene>